<feature type="transmembrane region" description="Helical" evidence="2">
    <location>
        <begin position="99"/>
        <end position="123"/>
    </location>
</feature>
<organism evidence="3 4">
    <name type="scientific">Streptomyces clavuligerus</name>
    <dbReference type="NCBI Taxonomy" id="1901"/>
    <lineage>
        <taxon>Bacteria</taxon>
        <taxon>Bacillati</taxon>
        <taxon>Actinomycetota</taxon>
        <taxon>Actinomycetes</taxon>
        <taxon>Kitasatosporales</taxon>
        <taxon>Streptomycetaceae</taxon>
        <taxon>Streptomyces</taxon>
    </lineage>
</organism>
<accession>D5SKD1</accession>
<feature type="region of interest" description="Disordered" evidence="1">
    <location>
        <begin position="261"/>
        <end position="285"/>
    </location>
</feature>
<geneLocation type="plasmid" evidence="3 4">
    <name>pSCL4</name>
</geneLocation>
<feature type="region of interest" description="Disordered" evidence="1">
    <location>
        <begin position="347"/>
        <end position="366"/>
    </location>
</feature>
<proteinExistence type="predicted"/>
<feature type="compositionally biased region" description="Basic residues" evidence="1">
    <location>
        <begin position="74"/>
        <end position="88"/>
    </location>
</feature>
<feature type="transmembrane region" description="Helical" evidence="2">
    <location>
        <begin position="143"/>
        <end position="163"/>
    </location>
</feature>
<evidence type="ECO:0000313" key="4">
    <source>
        <dbReference type="Proteomes" id="UP000002357"/>
    </source>
</evidence>
<dbReference type="AlphaFoldDB" id="D5SKD1"/>
<gene>
    <name evidence="3" type="ORF">SCLAV_p0887b</name>
</gene>
<protein>
    <submittedName>
        <fullName evidence="3">Putative integral membrane protein</fullName>
    </submittedName>
</protein>
<reference evidence="3 4" key="1">
    <citation type="journal article" date="2010" name="Genome Biol. Evol.">
        <title>The sequence of a 1.8-mb bacterial linear plasmid reveals a rich evolutionary reservoir of secondary metabolic pathways.</title>
        <authorList>
            <person name="Medema M.H."/>
            <person name="Trefzer A."/>
            <person name="Kovalchuk A."/>
            <person name="van den Berg M."/>
            <person name="Mueller U."/>
            <person name="Heijne W."/>
            <person name="Wu L."/>
            <person name="Alam M.T."/>
            <person name="Ronning C.M."/>
            <person name="Nierman W.C."/>
            <person name="Bovenberg R.A.L."/>
            <person name="Breitling R."/>
            <person name="Takano E."/>
        </authorList>
    </citation>
    <scope>NUCLEOTIDE SEQUENCE [LARGE SCALE GENOMIC DNA]</scope>
    <source>
        <strain evidence="4">ATCC 27064 / DSM 738 / JCM 4710 / NBRC 13307 / NCIMB 12785 / NRRL 3585 / VKM Ac-602</strain>
        <plasmid evidence="3">pSCL4</plasmid>
    </source>
</reference>
<keyword evidence="3" id="KW-0614">Plasmid</keyword>
<evidence type="ECO:0000256" key="1">
    <source>
        <dbReference type="SAM" id="MobiDB-lite"/>
    </source>
</evidence>
<evidence type="ECO:0000313" key="3">
    <source>
        <dbReference type="EMBL" id="EFG04374.2"/>
    </source>
</evidence>
<keyword evidence="4" id="KW-1185">Reference proteome</keyword>
<keyword evidence="2" id="KW-1133">Transmembrane helix</keyword>
<dbReference type="Proteomes" id="UP000002357">
    <property type="component" value="Plasmid pSCL4"/>
</dbReference>
<name>D5SKD1_STRCL</name>
<keyword evidence="2" id="KW-0812">Transmembrane</keyword>
<sequence>RPVAAEGFFGSDGFGGAQHYPESMGYGDVAGPAEGVGSPGSLEFEEGFEDGDDPEGSTEEDEEVFETEPAPAVPRRRRPAAGRRKKRKWWSSPRGRRFVIARALSFLIAVLAAVLVSMVSVFGGLVALEPLRNVAAARTAPGLIGWWPLLVYGPWTVASLSILRAALHRRRALHSWLVVLLFTGVATVLCVTQAPRTLPDIAAAALPSLAALTCFHQLVRLITLVRPPLPTPSARHRGRVLRRQGRCMVELSETELRKGKFQVYMGPQESQSAGDSGSGEKAGCTGASGAAGSLGNARNAEPTVNAVSAENAENTAQEAGEARRGGGRPAGPESVVVGAAEVVREPVSPVGRTARQAHAGQAVPASAVRVHQVHRVTPAEGKVTVGSDRWVSRR</sequence>
<feature type="compositionally biased region" description="Acidic residues" evidence="1">
    <location>
        <begin position="43"/>
        <end position="66"/>
    </location>
</feature>
<feature type="region of interest" description="Disordered" evidence="1">
    <location>
        <begin position="309"/>
        <end position="333"/>
    </location>
</feature>
<evidence type="ECO:0000256" key="2">
    <source>
        <dbReference type="SAM" id="Phobius"/>
    </source>
</evidence>
<feature type="region of interest" description="Disordered" evidence="1">
    <location>
        <begin position="20"/>
        <end position="88"/>
    </location>
</feature>
<feature type="transmembrane region" description="Helical" evidence="2">
    <location>
        <begin position="175"/>
        <end position="195"/>
    </location>
</feature>
<feature type="non-terminal residue" evidence="3">
    <location>
        <position position="1"/>
    </location>
</feature>
<dbReference type="RefSeq" id="WP_003963344.1">
    <property type="nucleotide sequence ID" value="NZ_CM000914.1"/>
</dbReference>
<dbReference type="EMBL" id="CM000914">
    <property type="protein sequence ID" value="EFG04374.2"/>
    <property type="molecule type" value="Genomic_DNA"/>
</dbReference>
<dbReference type="eggNOG" id="ENOG5031BF7">
    <property type="taxonomic scope" value="Bacteria"/>
</dbReference>
<keyword evidence="2" id="KW-0472">Membrane</keyword>